<evidence type="ECO:0000313" key="4">
    <source>
        <dbReference type="EMBL" id="NWS67867.1"/>
    </source>
</evidence>
<dbReference type="Pfam" id="PF13863">
    <property type="entry name" value="DUF4200"/>
    <property type="match status" value="1"/>
</dbReference>
<evidence type="ECO:0000259" key="3">
    <source>
        <dbReference type="Pfam" id="PF13863"/>
    </source>
</evidence>
<organism evidence="4 5">
    <name type="scientific">Crotophaga sulcirostris</name>
    <name type="common">Groove-billed ani</name>
    <dbReference type="NCBI Taxonomy" id="33598"/>
    <lineage>
        <taxon>Eukaryota</taxon>
        <taxon>Metazoa</taxon>
        <taxon>Chordata</taxon>
        <taxon>Craniata</taxon>
        <taxon>Vertebrata</taxon>
        <taxon>Euteleostomi</taxon>
        <taxon>Archelosauria</taxon>
        <taxon>Archosauria</taxon>
        <taxon>Dinosauria</taxon>
        <taxon>Saurischia</taxon>
        <taxon>Theropoda</taxon>
        <taxon>Coelurosauria</taxon>
        <taxon>Aves</taxon>
        <taxon>Neognathae</taxon>
        <taxon>Neoaves</taxon>
        <taxon>Otidimorphae</taxon>
        <taxon>Cuculiformes</taxon>
        <taxon>Crotophagidae</taxon>
        <taxon>Crotophaga</taxon>
    </lineage>
</organism>
<comment type="caution">
    <text evidence="4">The sequence shown here is derived from an EMBL/GenBank/DDBJ whole genome shotgun (WGS) entry which is preliminary data.</text>
</comment>
<name>A0A7K5HEX5_CROSL</name>
<accession>A0A7K5HEX5</accession>
<feature type="non-terminal residue" evidence="4">
    <location>
        <position position="1"/>
    </location>
</feature>
<keyword evidence="1 2" id="KW-0175">Coiled coil</keyword>
<dbReference type="Proteomes" id="UP000549499">
    <property type="component" value="Unassembled WGS sequence"/>
</dbReference>
<dbReference type="OrthoDB" id="10264298at2759"/>
<dbReference type="EMBL" id="VYZB01000056">
    <property type="protein sequence ID" value="NWS67867.1"/>
    <property type="molecule type" value="Genomic_DNA"/>
</dbReference>
<dbReference type="AlphaFoldDB" id="A0A7K5HEX5"/>
<dbReference type="InterPro" id="IPR025252">
    <property type="entry name" value="DUF4200"/>
</dbReference>
<gene>
    <name evidence="4" type="primary">Cc42m</name>
    <name evidence="4" type="ORF">CROSUL_R12059</name>
</gene>
<protein>
    <submittedName>
        <fullName evidence="4">CC42M protein</fullName>
    </submittedName>
</protein>
<feature type="coiled-coil region" evidence="2">
    <location>
        <begin position="36"/>
        <end position="114"/>
    </location>
</feature>
<feature type="non-terminal residue" evidence="4">
    <location>
        <position position="327"/>
    </location>
</feature>
<evidence type="ECO:0000313" key="5">
    <source>
        <dbReference type="Proteomes" id="UP000549499"/>
    </source>
</evidence>
<sequence>MGFEVPSNSKKSMIPCHLHRKVPAWDKKKLPPTTHLLLKRREVAELAQALERQREEFKKRLERLAQRRQQLGQRREQLQDVILKFDAFLQALAARQERALRRAERKKMQAAEQDAEVSHLLQEKKGLQRHREHLAQRLRNLRGFGEYLQGVLARVGQFQDVPAMVAHFKALAGARALLAQQAEARHEQLDQGRARLQRYQEEAGSDLLCTKDELAQLRAQLEATHHDVLQEESHWAHIQSMATQKTLFLGQIKLAVLNLFQLATARLKVPTDVALEKKKAQLDMVLLCMQDLAAICAKKYPGQPGLSPPRLSVATRHRGARVALSQE</sequence>
<dbReference type="InterPro" id="IPR051147">
    <property type="entry name" value="CFAP_domain-containing"/>
</dbReference>
<dbReference type="PANTHER" id="PTHR21683:SF9">
    <property type="entry name" value="CILIA- AND FLAGELLA-ASSOCIATED PROTEIN 73"/>
    <property type="match status" value="1"/>
</dbReference>
<dbReference type="GO" id="GO:0005856">
    <property type="term" value="C:cytoskeleton"/>
    <property type="evidence" value="ECO:0007669"/>
    <property type="project" value="UniProtKB-ARBA"/>
</dbReference>
<evidence type="ECO:0000256" key="1">
    <source>
        <dbReference type="ARBA" id="ARBA00023054"/>
    </source>
</evidence>
<keyword evidence="5" id="KW-1185">Reference proteome</keyword>
<reference evidence="4 5" key="1">
    <citation type="submission" date="2019-09" db="EMBL/GenBank/DDBJ databases">
        <title>Bird 10,000 Genomes (B10K) Project - Family phase.</title>
        <authorList>
            <person name="Zhang G."/>
        </authorList>
    </citation>
    <scope>NUCLEOTIDE SEQUENCE [LARGE SCALE GENOMIC DNA]</scope>
    <source>
        <strain evidence="4">B10K-DU-003-44</strain>
        <tissue evidence="4">Muscle</tissue>
    </source>
</reference>
<proteinExistence type="predicted"/>
<dbReference type="PANTHER" id="PTHR21683">
    <property type="entry name" value="COILED-COIL DOMAIN-CONTAINING PROTEIN 42 LIKE-2-LIKE-RELATED"/>
    <property type="match status" value="1"/>
</dbReference>
<evidence type="ECO:0000256" key="2">
    <source>
        <dbReference type="SAM" id="Coils"/>
    </source>
</evidence>
<feature type="domain" description="DUF4200" evidence="3">
    <location>
        <begin position="37"/>
        <end position="152"/>
    </location>
</feature>